<dbReference type="Proteomes" id="UP001437256">
    <property type="component" value="Unassembled WGS sequence"/>
</dbReference>
<dbReference type="EMBL" id="JBBXMP010000072">
    <property type="protein sequence ID" value="KAL0063871.1"/>
    <property type="molecule type" value="Genomic_DNA"/>
</dbReference>
<reference evidence="1 2" key="1">
    <citation type="submission" date="2024-05" db="EMBL/GenBank/DDBJ databases">
        <title>A draft genome resource for the thread blight pathogen Marasmius tenuissimus strain MS-2.</title>
        <authorList>
            <person name="Yulfo-Soto G.E."/>
            <person name="Baruah I.K."/>
            <person name="Amoako-Attah I."/>
            <person name="Bukari Y."/>
            <person name="Meinhardt L.W."/>
            <person name="Bailey B.A."/>
            <person name="Cohen S.P."/>
        </authorList>
    </citation>
    <scope>NUCLEOTIDE SEQUENCE [LARGE SCALE GENOMIC DNA]</scope>
    <source>
        <strain evidence="1 2">MS-2</strain>
    </source>
</reference>
<protein>
    <recommendedName>
        <fullName evidence="3">F-box domain-containing protein</fullName>
    </recommendedName>
</protein>
<evidence type="ECO:0008006" key="3">
    <source>
        <dbReference type="Google" id="ProtNLM"/>
    </source>
</evidence>
<comment type="caution">
    <text evidence="1">The sequence shown here is derived from an EMBL/GenBank/DDBJ whole genome shotgun (WGS) entry which is preliminary data.</text>
</comment>
<evidence type="ECO:0000313" key="2">
    <source>
        <dbReference type="Proteomes" id="UP001437256"/>
    </source>
</evidence>
<name>A0ABR2ZS03_9AGAR</name>
<sequence length="407" mass="46250">MFTVISVLEKDRISIFDYTVPEPISELPEIEPDISTQLRSPHPLFMDTTQLHKFHHDACVEIEAYDRLINVLESRLLEAKAIRGKLQKQSSQISSLLSPISRLPTETLREISAFATADHTANMLGSCSKWGSRTVDVSAVCFRWRVIALGTPELWTWFSVNLNPRAREPLELFLSRSKKSPLFFVITQTKTEMPMERGEELLRFLVDQASRWSCVYYHFTHNHPAWTVINEIKELPALQNVVCYARGYDVPVVLSEQLQGCPKLDTLVVRHDAYYYISVPSLPLDYISHINFQTLYPGELENTLGVLKACGNRMKTITYSPVSNHENYNLVYATPGYKTFAGHLEPVICKDVWQLSIGFCSSDGTYPLISEVFRRLSLPSLEDLCLAGAFEFDGAFTRSGQPVDLMI</sequence>
<keyword evidence="2" id="KW-1185">Reference proteome</keyword>
<accession>A0ABR2ZS03</accession>
<proteinExistence type="predicted"/>
<gene>
    <name evidence="1" type="ORF">AAF712_009225</name>
</gene>
<organism evidence="1 2">
    <name type="scientific">Marasmius tenuissimus</name>
    <dbReference type="NCBI Taxonomy" id="585030"/>
    <lineage>
        <taxon>Eukaryota</taxon>
        <taxon>Fungi</taxon>
        <taxon>Dikarya</taxon>
        <taxon>Basidiomycota</taxon>
        <taxon>Agaricomycotina</taxon>
        <taxon>Agaricomycetes</taxon>
        <taxon>Agaricomycetidae</taxon>
        <taxon>Agaricales</taxon>
        <taxon>Marasmiineae</taxon>
        <taxon>Marasmiaceae</taxon>
        <taxon>Marasmius</taxon>
    </lineage>
</organism>
<evidence type="ECO:0000313" key="1">
    <source>
        <dbReference type="EMBL" id="KAL0063871.1"/>
    </source>
</evidence>